<dbReference type="PROSITE" id="PS50158">
    <property type="entry name" value="ZF_CCHC"/>
    <property type="match status" value="1"/>
</dbReference>
<keyword evidence="1" id="KW-0479">Metal-binding</keyword>
<gene>
    <name evidence="3" type="ordered locus">Os04g0189000</name>
    <name evidence="3" type="ORF">OSNPB_040189000</name>
</gene>
<proteinExistence type="predicted"/>
<reference evidence="4" key="1">
    <citation type="journal article" date="2005" name="Nature">
        <title>The map-based sequence of the rice genome.</title>
        <authorList>
            <consortium name="International rice genome sequencing project (IRGSP)"/>
            <person name="Matsumoto T."/>
            <person name="Wu J."/>
            <person name="Kanamori H."/>
            <person name="Katayose Y."/>
            <person name="Fujisawa M."/>
            <person name="Namiki N."/>
            <person name="Mizuno H."/>
            <person name="Yamamoto K."/>
            <person name="Antonio B.A."/>
            <person name="Baba T."/>
            <person name="Sakata K."/>
            <person name="Nagamura Y."/>
            <person name="Aoki H."/>
            <person name="Arikawa K."/>
            <person name="Arita K."/>
            <person name="Bito T."/>
            <person name="Chiden Y."/>
            <person name="Fujitsuka N."/>
            <person name="Fukunaka R."/>
            <person name="Hamada M."/>
            <person name="Harada C."/>
            <person name="Hayashi A."/>
            <person name="Hijishita S."/>
            <person name="Honda M."/>
            <person name="Hosokawa S."/>
            <person name="Ichikawa Y."/>
            <person name="Idonuma A."/>
            <person name="Iijima M."/>
            <person name="Ikeda M."/>
            <person name="Ikeno M."/>
            <person name="Ito K."/>
            <person name="Ito S."/>
            <person name="Ito T."/>
            <person name="Ito Y."/>
            <person name="Ito Y."/>
            <person name="Iwabuchi A."/>
            <person name="Kamiya K."/>
            <person name="Karasawa W."/>
            <person name="Kurita K."/>
            <person name="Katagiri S."/>
            <person name="Kikuta A."/>
            <person name="Kobayashi H."/>
            <person name="Kobayashi N."/>
            <person name="Machita K."/>
            <person name="Maehara T."/>
            <person name="Masukawa M."/>
            <person name="Mizubayashi T."/>
            <person name="Mukai Y."/>
            <person name="Nagasaki H."/>
            <person name="Nagata Y."/>
            <person name="Naito S."/>
            <person name="Nakashima M."/>
            <person name="Nakama Y."/>
            <person name="Nakamichi Y."/>
            <person name="Nakamura M."/>
            <person name="Meguro A."/>
            <person name="Negishi M."/>
            <person name="Ohta I."/>
            <person name="Ohta T."/>
            <person name="Okamoto M."/>
            <person name="Ono N."/>
            <person name="Saji S."/>
            <person name="Sakaguchi M."/>
            <person name="Sakai K."/>
            <person name="Shibata M."/>
            <person name="Shimokawa T."/>
            <person name="Song J."/>
            <person name="Takazaki Y."/>
            <person name="Terasawa K."/>
            <person name="Tsugane M."/>
            <person name="Tsuji K."/>
            <person name="Ueda S."/>
            <person name="Waki K."/>
            <person name="Yamagata H."/>
            <person name="Yamamoto M."/>
            <person name="Yamamoto S."/>
            <person name="Yamane H."/>
            <person name="Yoshiki S."/>
            <person name="Yoshihara R."/>
            <person name="Yukawa K."/>
            <person name="Zhong H."/>
            <person name="Yano M."/>
            <person name="Yuan Q."/>
            <person name="Ouyang S."/>
            <person name="Liu J."/>
            <person name="Jones K.M."/>
            <person name="Gansberger K."/>
            <person name="Moffat K."/>
            <person name="Hill J."/>
            <person name="Bera J."/>
            <person name="Fadrosh D."/>
            <person name="Jin S."/>
            <person name="Johri S."/>
            <person name="Kim M."/>
            <person name="Overton L."/>
            <person name="Reardon M."/>
            <person name="Tsitrin T."/>
            <person name="Vuong H."/>
            <person name="Weaver B."/>
            <person name="Ciecko A."/>
            <person name="Tallon L."/>
            <person name="Jackson J."/>
            <person name="Pai G."/>
            <person name="Aken S.V."/>
            <person name="Utterback T."/>
            <person name="Reidmuller S."/>
            <person name="Feldblyum T."/>
            <person name="Hsiao J."/>
            <person name="Zismann V."/>
            <person name="Iobst S."/>
            <person name="de Vazeille A.R."/>
            <person name="Buell C.R."/>
            <person name="Ying K."/>
            <person name="Li Y."/>
            <person name="Lu T."/>
            <person name="Huang Y."/>
            <person name="Zhao Q."/>
            <person name="Feng Q."/>
            <person name="Zhang L."/>
            <person name="Zhu J."/>
            <person name="Weng Q."/>
            <person name="Mu J."/>
            <person name="Lu Y."/>
            <person name="Fan D."/>
            <person name="Liu Y."/>
            <person name="Guan J."/>
            <person name="Zhang Y."/>
            <person name="Yu S."/>
            <person name="Liu X."/>
            <person name="Zhang Y."/>
            <person name="Hong G."/>
            <person name="Han B."/>
            <person name="Choisne N."/>
            <person name="Demange N."/>
            <person name="Orjeda G."/>
            <person name="Samain S."/>
            <person name="Cattolico L."/>
            <person name="Pelletier E."/>
            <person name="Couloux A."/>
            <person name="Segurens B."/>
            <person name="Wincker P."/>
            <person name="D'Hont A."/>
            <person name="Scarpelli C."/>
            <person name="Weissenbach J."/>
            <person name="Salanoubat M."/>
            <person name="Quetier F."/>
            <person name="Yu Y."/>
            <person name="Kim H.R."/>
            <person name="Rambo T."/>
            <person name="Currie J."/>
            <person name="Collura K."/>
            <person name="Luo M."/>
            <person name="Yang T."/>
            <person name="Ammiraju J.S.S."/>
            <person name="Engler F."/>
            <person name="Soderlund C."/>
            <person name="Wing R.A."/>
            <person name="Palmer L.E."/>
            <person name="de la Bastide M."/>
            <person name="Spiegel L."/>
            <person name="Nascimento L."/>
            <person name="Zutavern T."/>
            <person name="O'Shaughnessy A."/>
            <person name="Dike S."/>
            <person name="Dedhia N."/>
            <person name="Preston R."/>
            <person name="Balija V."/>
            <person name="McCombie W.R."/>
            <person name="Chow T."/>
            <person name="Chen H."/>
            <person name="Chung M."/>
            <person name="Chen C."/>
            <person name="Shaw J."/>
            <person name="Wu H."/>
            <person name="Hsiao K."/>
            <person name="Chao Y."/>
            <person name="Chu M."/>
            <person name="Cheng C."/>
            <person name="Hour A."/>
            <person name="Lee P."/>
            <person name="Lin S."/>
            <person name="Lin Y."/>
            <person name="Liou J."/>
            <person name="Liu S."/>
            <person name="Hsing Y."/>
            <person name="Raghuvanshi S."/>
            <person name="Mohanty A."/>
            <person name="Bharti A.K."/>
            <person name="Gaur A."/>
            <person name="Gupta V."/>
            <person name="Kumar D."/>
            <person name="Ravi V."/>
            <person name="Vij S."/>
            <person name="Kapur A."/>
            <person name="Khurana P."/>
            <person name="Khurana P."/>
            <person name="Khurana J.P."/>
            <person name="Tyagi A.K."/>
            <person name="Gaikwad K."/>
            <person name="Singh A."/>
            <person name="Dalal V."/>
            <person name="Srivastava S."/>
            <person name="Dixit A."/>
            <person name="Pal A.K."/>
            <person name="Ghazi I.A."/>
            <person name="Yadav M."/>
            <person name="Pandit A."/>
            <person name="Bhargava A."/>
            <person name="Sureshbabu K."/>
            <person name="Batra K."/>
            <person name="Sharma T.R."/>
            <person name="Mohapatra T."/>
            <person name="Singh N.K."/>
            <person name="Messing J."/>
            <person name="Nelson A.B."/>
            <person name="Fuks G."/>
            <person name="Kavchok S."/>
            <person name="Keizer G."/>
            <person name="Linton E."/>
            <person name="Llaca V."/>
            <person name="Song R."/>
            <person name="Tanyolac B."/>
            <person name="Young S."/>
            <person name="Ho-Il K."/>
            <person name="Hahn J.H."/>
            <person name="Sangsakoo G."/>
            <person name="Vanavichit A."/>
            <person name="de Mattos Luiz.A.T."/>
            <person name="Zimmer P.D."/>
            <person name="Malone G."/>
            <person name="Dellagostin O."/>
            <person name="de Oliveira A.C."/>
            <person name="Bevan M."/>
            <person name="Bancroft I."/>
            <person name="Minx P."/>
            <person name="Cordum H."/>
            <person name="Wilson R."/>
            <person name="Cheng Z."/>
            <person name="Jin W."/>
            <person name="Jiang J."/>
            <person name="Leong S.A."/>
            <person name="Iwama H."/>
            <person name="Gojobori T."/>
            <person name="Itoh T."/>
            <person name="Niimura Y."/>
            <person name="Fujii Y."/>
            <person name="Habara T."/>
            <person name="Sakai H."/>
            <person name="Sato Y."/>
            <person name="Wilson G."/>
            <person name="Kumar K."/>
            <person name="McCouch S."/>
            <person name="Juretic N."/>
            <person name="Hoen D."/>
            <person name="Wright S."/>
            <person name="Bruskiewich R."/>
            <person name="Bureau T."/>
            <person name="Miyao A."/>
            <person name="Hirochika H."/>
            <person name="Nishikawa T."/>
            <person name="Kadowaki K."/>
            <person name="Sugiura M."/>
            <person name="Burr B."/>
            <person name="Sasaki T."/>
        </authorList>
    </citation>
    <scope>NUCLEOTIDE SEQUENCE [LARGE SCALE GENOMIC DNA]</scope>
    <source>
        <strain evidence="4">cv. Nipponbare</strain>
    </source>
</reference>
<keyword evidence="1" id="KW-0863">Zinc-finger</keyword>
<dbReference type="Gene3D" id="4.10.60.10">
    <property type="entry name" value="Zinc finger, CCHC-type"/>
    <property type="match status" value="1"/>
</dbReference>
<dbReference type="InterPro" id="IPR036875">
    <property type="entry name" value="Znf_CCHC_sf"/>
</dbReference>
<reference evidence="3 4" key="3">
    <citation type="journal article" date="2013" name="Rice">
        <title>Improvement of the Oryza sativa Nipponbare reference genome using next generation sequence and optical map data.</title>
        <authorList>
            <person name="Kawahara Y."/>
            <person name="de la Bastide M."/>
            <person name="Hamilton J.P."/>
            <person name="Kanamori H."/>
            <person name="McCombie W.R."/>
            <person name="Ouyang S."/>
            <person name="Schwartz D.C."/>
            <person name="Tanaka T."/>
            <person name="Wu J."/>
            <person name="Zhou S."/>
            <person name="Childs K.L."/>
            <person name="Davidson R.M."/>
            <person name="Lin H."/>
            <person name="Quesada-Ocampo L."/>
            <person name="Vaillancourt B."/>
            <person name="Sakai H."/>
            <person name="Lee S.S."/>
            <person name="Kim J."/>
            <person name="Numa H."/>
            <person name="Itoh T."/>
            <person name="Buell C.R."/>
            <person name="Matsumoto T."/>
        </authorList>
    </citation>
    <scope>NUCLEOTIDE SEQUENCE [LARGE SCALE GENOMIC DNA]</scope>
    <source>
        <strain evidence="4">cv. Nipponbare</strain>
    </source>
</reference>
<keyword evidence="4" id="KW-1185">Reference proteome</keyword>
<organism evidence="3 4">
    <name type="scientific">Oryza sativa subsp. japonica</name>
    <name type="common">Rice</name>
    <dbReference type="NCBI Taxonomy" id="39947"/>
    <lineage>
        <taxon>Eukaryota</taxon>
        <taxon>Viridiplantae</taxon>
        <taxon>Streptophyta</taxon>
        <taxon>Embryophyta</taxon>
        <taxon>Tracheophyta</taxon>
        <taxon>Spermatophyta</taxon>
        <taxon>Magnoliopsida</taxon>
        <taxon>Liliopsida</taxon>
        <taxon>Poales</taxon>
        <taxon>Poaceae</taxon>
        <taxon>BOP clade</taxon>
        <taxon>Oryzoideae</taxon>
        <taxon>Oryzeae</taxon>
        <taxon>Oryzinae</taxon>
        <taxon>Oryza</taxon>
        <taxon>Oryza sativa</taxon>
    </lineage>
</organism>
<dbReference type="Proteomes" id="UP000059680">
    <property type="component" value="Chromosome 4"/>
</dbReference>
<dbReference type="PANTHER" id="PTHR33170:SF41">
    <property type="entry name" value="CCHC-TYPE DOMAIN-CONTAINING PROTEIN"/>
    <property type="match status" value="1"/>
</dbReference>
<protein>
    <submittedName>
        <fullName evidence="3">Os04g0189000 protein</fullName>
    </submittedName>
</protein>
<accession>A0A0P0W6Z9</accession>
<evidence type="ECO:0000259" key="2">
    <source>
        <dbReference type="PROSITE" id="PS50158"/>
    </source>
</evidence>
<dbReference type="PANTHER" id="PTHR33170">
    <property type="entry name" value="DUF4283 DOMAIN-CONTAINING PROTEIN-RELATED"/>
    <property type="match status" value="1"/>
</dbReference>
<sequence>MFSNTSSGPTAGSSAGGFVPSGGVFGTGKDSKSHGESVQHDMAACVVGGNKAKSKVDIKGSGKPYCFRCLTKGHIMQDCSSKFYCEICESEDHIATRCPIFRSNVKPTAQLCGYAADGLGFFHIPLSSGHKIKHEPRAALIRVIKGKLTINEVIAELERLIPGGWR</sequence>
<dbReference type="SUPFAM" id="SSF57756">
    <property type="entry name" value="Retrovirus zinc finger-like domains"/>
    <property type="match status" value="1"/>
</dbReference>
<dbReference type="InParanoid" id="A0A0P0W6Z9"/>
<dbReference type="AlphaFoldDB" id="A0A0P0W6Z9"/>
<dbReference type="PaxDb" id="39947-A0A0P0W6Z9"/>
<evidence type="ECO:0000313" key="3">
    <source>
        <dbReference type="EMBL" id="BAS88003.1"/>
    </source>
</evidence>
<name>A0A0P0W6Z9_ORYSJ</name>
<keyword evidence="1" id="KW-0862">Zinc</keyword>
<dbReference type="GO" id="GO:0008270">
    <property type="term" value="F:zinc ion binding"/>
    <property type="evidence" value="ECO:0007669"/>
    <property type="project" value="UniProtKB-KW"/>
</dbReference>
<feature type="domain" description="CCHC-type" evidence="2">
    <location>
        <begin position="66"/>
        <end position="79"/>
    </location>
</feature>
<reference evidence="3 4" key="2">
    <citation type="journal article" date="2013" name="Plant Cell Physiol.">
        <title>Rice Annotation Project Database (RAP-DB): an integrative and interactive database for rice genomics.</title>
        <authorList>
            <person name="Sakai H."/>
            <person name="Lee S.S."/>
            <person name="Tanaka T."/>
            <person name="Numa H."/>
            <person name="Kim J."/>
            <person name="Kawahara Y."/>
            <person name="Wakimoto H."/>
            <person name="Yang C.C."/>
            <person name="Iwamoto M."/>
            <person name="Abe T."/>
            <person name="Yamada Y."/>
            <person name="Muto A."/>
            <person name="Inokuchi H."/>
            <person name="Ikemura T."/>
            <person name="Matsumoto T."/>
            <person name="Sasaki T."/>
            <person name="Itoh T."/>
        </authorList>
    </citation>
    <scope>NUCLEOTIDE SEQUENCE [LARGE SCALE GENOMIC DNA]</scope>
    <source>
        <strain evidence="4">cv. Nipponbare</strain>
    </source>
</reference>
<evidence type="ECO:0000256" key="1">
    <source>
        <dbReference type="PROSITE-ProRule" id="PRU00047"/>
    </source>
</evidence>
<dbReference type="InterPro" id="IPR001878">
    <property type="entry name" value="Znf_CCHC"/>
</dbReference>
<dbReference type="SMART" id="SM00343">
    <property type="entry name" value="ZnF_C2HC"/>
    <property type="match status" value="2"/>
</dbReference>
<evidence type="ECO:0000313" key="4">
    <source>
        <dbReference type="Proteomes" id="UP000059680"/>
    </source>
</evidence>
<dbReference type="EMBL" id="AP014960">
    <property type="protein sequence ID" value="BAS88003.1"/>
    <property type="molecule type" value="Genomic_DNA"/>
</dbReference>
<dbReference type="GO" id="GO:0003676">
    <property type="term" value="F:nucleic acid binding"/>
    <property type="evidence" value="ECO:0007669"/>
    <property type="project" value="InterPro"/>
</dbReference>